<comment type="subunit">
    <text evidence="5">Forms a complex with TatA.</text>
</comment>
<dbReference type="NCBIfam" id="TIGR00945">
    <property type="entry name" value="tatC"/>
    <property type="match status" value="1"/>
</dbReference>
<dbReference type="HAMAP" id="MF_00902">
    <property type="entry name" value="TatC"/>
    <property type="match status" value="1"/>
</dbReference>
<keyword evidence="5" id="KW-1003">Cell membrane</keyword>
<evidence type="ECO:0000256" key="1">
    <source>
        <dbReference type="ARBA" id="ARBA00004141"/>
    </source>
</evidence>
<feature type="transmembrane region" description="Helical" evidence="5">
    <location>
        <begin position="24"/>
        <end position="42"/>
    </location>
</feature>
<dbReference type="InterPro" id="IPR002033">
    <property type="entry name" value="TatC"/>
</dbReference>
<feature type="transmembrane region" description="Helical" evidence="5">
    <location>
        <begin position="82"/>
        <end position="106"/>
    </location>
</feature>
<comment type="similarity">
    <text evidence="5">Belongs to the TatC family.</text>
</comment>
<keyword evidence="2 5" id="KW-0812">Transmembrane</keyword>
<evidence type="ECO:0000313" key="7">
    <source>
        <dbReference type="Proteomes" id="UP001204015"/>
    </source>
</evidence>
<dbReference type="PANTHER" id="PTHR30371">
    <property type="entry name" value="SEC-INDEPENDENT PROTEIN TRANSLOCASE PROTEIN TATC"/>
    <property type="match status" value="1"/>
</dbReference>
<evidence type="ECO:0000313" key="6">
    <source>
        <dbReference type="EMBL" id="MCO6026231.1"/>
    </source>
</evidence>
<organism evidence="6 7">
    <name type="scientific">Segatella cerevisiae</name>
    <dbReference type="NCBI Taxonomy" id="2053716"/>
    <lineage>
        <taxon>Bacteria</taxon>
        <taxon>Pseudomonadati</taxon>
        <taxon>Bacteroidota</taxon>
        <taxon>Bacteroidia</taxon>
        <taxon>Bacteroidales</taxon>
        <taxon>Prevotellaceae</taxon>
        <taxon>Segatella</taxon>
    </lineage>
</organism>
<gene>
    <name evidence="5 6" type="primary">tatC</name>
    <name evidence="6" type="ORF">NG821_10330</name>
</gene>
<dbReference type="Pfam" id="PF00902">
    <property type="entry name" value="TatC"/>
    <property type="match status" value="1"/>
</dbReference>
<dbReference type="PANTHER" id="PTHR30371:SF0">
    <property type="entry name" value="SEC-INDEPENDENT PROTEIN TRANSLOCASE PROTEIN TATC, CHLOROPLASTIC-RELATED"/>
    <property type="match status" value="1"/>
</dbReference>
<protein>
    <recommendedName>
        <fullName evidence="5">Sec-independent protein translocase protein TatC</fullName>
    </recommendedName>
</protein>
<reference evidence="6 7" key="1">
    <citation type="submission" date="2022-06" db="EMBL/GenBank/DDBJ databases">
        <title>A taxonomic note on the genus Prevotella: Description of four novel genera and emended description of the genera Hallella and Xylanibacter.</title>
        <authorList>
            <person name="Hitch T.C.A."/>
        </authorList>
    </citation>
    <scope>NUCLEOTIDE SEQUENCE [LARGE SCALE GENOMIC DNA]</scope>
    <source>
        <strain evidence="6 7">DSM 100619</strain>
    </source>
</reference>
<evidence type="ECO:0000256" key="4">
    <source>
        <dbReference type="ARBA" id="ARBA00023136"/>
    </source>
</evidence>
<keyword evidence="3 5" id="KW-1133">Transmembrane helix</keyword>
<dbReference type="PRINTS" id="PR01840">
    <property type="entry name" value="TATCFAMILY"/>
</dbReference>
<name>A0ABT1BYR9_9BACT</name>
<dbReference type="RefSeq" id="WP_252761587.1">
    <property type="nucleotide sequence ID" value="NZ_JAMXLY010000044.1"/>
</dbReference>
<feature type="transmembrane region" description="Helical" evidence="5">
    <location>
        <begin position="126"/>
        <end position="152"/>
    </location>
</feature>
<keyword evidence="4 5" id="KW-0472">Membrane</keyword>
<feature type="transmembrane region" description="Helical" evidence="5">
    <location>
        <begin position="206"/>
        <end position="222"/>
    </location>
</feature>
<sequence length="270" mass="31336">MNHEGQNAHAEMDFWDHLEVLRRSLFRIIGATVSFSILGFVFKKQLFDIILWPSRPDFITYQLMGVKTFPVELINTQLTEQFLIHMKMACALGLLCASPYVLYLLYKFISPALYDHERRFSRILVISAYTMFIIGLLMNYFLVFPITLHFLYTYNVSNTVHSFLTLESYSNTLMMMSVIFGIVFEIPVISAILGKLGLLRSRTMRLVRRQAIVIIFIISAIITPTSDAFTLLIVAVPMCLLYETSIFIVKIEEKRRLKEEEILNVHDKLQ</sequence>
<dbReference type="EMBL" id="JAMXLY010000044">
    <property type="protein sequence ID" value="MCO6026231.1"/>
    <property type="molecule type" value="Genomic_DNA"/>
</dbReference>
<keyword evidence="5" id="KW-0653">Protein transport</keyword>
<comment type="subcellular location">
    <subcellularLocation>
        <location evidence="5">Cell membrane</location>
        <topology evidence="5">Multi-pass membrane protein</topology>
    </subcellularLocation>
    <subcellularLocation>
        <location evidence="1">Membrane</location>
        <topology evidence="1">Multi-pass membrane protein</topology>
    </subcellularLocation>
</comment>
<dbReference type="Proteomes" id="UP001204015">
    <property type="component" value="Unassembled WGS sequence"/>
</dbReference>
<evidence type="ECO:0000256" key="5">
    <source>
        <dbReference type="HAMAP-Rule" id="MF_00902"/>
    </source>
</evidence>
<comment type="function">
    <text evidence="5">Part of the twin-arginine translocation (Tat) system that transports large folded proteins containing a characteristic twin-arginine motif in their signal peptide across membranes.</text>
</comment>
<feature type="transmembrane region" description="Helical" evidence="5">
    <location>
        <begin position="228"/>
        <end position="249"/>
    </location>
</feature>
<evidence type="ECO:0000256" key="2">
    <source>
        <dbReference type="ARBA" id="ARBA00022692"/>
    </source>
</evidence>
<proteinExistence type="inferred from homology"/>
<evidence type="ECO:0000256" key="3">
    <source>
        <dbReference type="ARBA" id="ARBA00022989"/>
    </source>
</evidence>
<keyword evidence="7" id="KW-1185">Reference proteome</keyword>
<comment type="caution">
    <text evidence="6">The sequence shown here is derived from an EMBL/GenBank/DDBJ whole genome shotgun (WGS) entry which is preliminary data.</text>
</comment>
<keyword evidence="5" id="KW-0811">Translocation</keyword>
<feature type="transmembrane region" description="Helical" evidence="5">
    <location>
        <begin position="172"/>
        <end position="194"/>
    </location>
</feature>
<keyword evidence="5" id="KW-0813">Transport</keyword>
<accession>A0ABT1BYR9</accession>